<sequence>MNDGWANTVADRAKGILTRSSWDRLFGERRAMDCKALAELARALLAVKEKFDERVGEAVDQALARAGSGRVERAIARELVKRIPNPVNDQMVVMARGLQMLGIAVCVLADRPLSHCQSFIDLSLHESKERLKKLMAEALQEWEPDVTASSQISTFPR</sequence>
<dbReference type="Proteomes" id="UP001235712">
    <property type="component" value="Unassembled WGS sequence"/>
</dbReference>
<name>A0ABT9P2N0_9ACTN</name>
<dbReference type="RefSeq" id="WP_307242328.1">
    <property type="nucleotide sequence ID" value="NZ_JAUSQZ010000001.1"/>
</dbReference>
<evidence type="ECO:0000313" key="1">
    <source>
        <dbReference type="EMBL" id="MDP9826945.1"/>
    </source>
</evidence>
<keyword evidence="2" id="KW-1185">Reference proteome</keyword>
<organism evidence="1 2">
    <name type="scientific">Kineosporia succinea</name>
    <dbReference type="NCBI Taxonomy" id="84632"/>
    <lineage>
        <taxon>Bacteria</taxon>
        <taxon>Bacillati</taxon>
        <taxon>Actinomycetota</taxon>
        <taxon>Actinomycetes</taxon>
        <taxon>Kineosporiales</taxon>
        <taxon>Kineosporiaceae</taxon>
        <taxon>Kineosporia</taxon>
    </lineage>
</organism>
<comment type="caution">
    <text evidence="1">The sequence shown here is derived from an EMBL/GenBank/DDBJ whole genome shotgun (WGS) entry which is preliminary data.</text>
</comment>
<accession>A0ABT9P2N0</accession>
<proteinExistence type="predicted"/>
<reference evidence="1 2" key="1">
    <citation type="submission" date="2023-07" db="EMBL/GenBank/DDBJ databases">
        <title>Sequencing the genomes of 1000 actinobacteria strains.</title>
        <authorList>
            <person name="Klenk H.-P."/>
        </authorList>
    </citation>
    <scope>NUCLEOTIDE SEQUENCE [LARGE SCALE GENOMIC DNA]</scope>
    <source>
        <strain evidence="1 2">DSM 44388</strain>
    </source>
</reference>
<protein>
    <submittedName>
        <fullName evidence="1">Uncharacterized protein</fullName>
    </submittedName>
</protein>
<dbReference type="EMBL" id="JAUSQZ010000001">
    <property type="protein sequence ID" value="MDP9826945.1"/>
    <property type="molecule type" value="Genomic_DNA"/>
</dbReference>
<gene>
    <name evidence="1" type="ORF">J2S57_002694</name>
</gene>
<evidence type="ECO:0000313" key="2">
    <source>
        <dbReference type="Proteomes" id="UP001235712"/>
    </source>
</evidence>